<sequence length="83" mass="9511">MKNNISHQKKNDEVEDDDDDESLSSDPGFFIGLAMVLISSCIDDKWETLSDILMIIGLVIMIFYKDIINLFKKIIQDFKGKNP</sequence>
<dbReference type="Proteomes" id="UP001597458">
    <property type="component" value="Unassembled WGS sequence"/>
</dbReference>
<accession>A0ABW5PNH5</accession>
<evidence type="ECO:0000256" key="2">
    <source>
        <dbReference type="SAM" id="Phobius"/>
    </source>
</evidence>
<proteinExistence type="predicted"/>
<organism evidence="3 4">
    <name type="scientific">Terrilactibacillus laevilacticus</name>
    <dbReference type="NCBI Taxonomy" id="1380157"/>
    <lineage>
        <taxon>Bacteria</taxon>
        <taxon>Bacillati</taxon>
        <taxon>Bacillota</taxon>
        <taxon>Bacilli</taxon>
        <taxon>Bacillales</taxon>
        <taxon>Bacillaceae</taxon>
        <taxon>Terrilactibacillus</taxon>
    </lineage>
</organism>
<evidence type="ECO:0000313" key="3">
    <source>
        <dbReference type="EMBL" id="MFD2616409.1"/>
    </source>
</evidence>
<feature type="compositionally biased region" description="Acidic residues" evidence="1">
    <location>
        <begin position="13"/>
        <end position="23"/>
    </location>
</feature>
<dbReference type="EMBL" id="JBHUMR010000007">
    <property type="protein sequence ID" value="MFD2616409.1"/>
    <property type="molecule type" value="Genomic_DNA"/>
</dbReference>
<reference evidence="4" key="1">
    <citation type="journal article" date="2019" name="Int. J. Syst. Evol. Microbiol.">
        <title>The Global Catalogue of Microorganisms (GCM) 10K type strain sequencing project: providing services to taxonomists for standard genome sequencing and annotation.</title>
        <authorList>
            <consortium name="The Broad Institute Genomics Platform"/>
            <consortium name="The Broad Institute Genome Sequencing Center for Infectious Disease"/>
            <person name="Wu L."/>
            <person name="Ma J."/>
        </authorList>
    </citation>
    <scope>NUCLEOTIDE SEQUENCE [LARGE SCALE GENOMIC DNA]</scope>
    <source>
        <strain evidence="4">TISTR 2241</strain>
    </source>
</reference>
<keyword evidence="4" id="KW-1185">Reference proteome</keyword>
<protein>
    <submittedName>
        <fullName evidence="3">Uncharacterized protein</fullName>
    </submittedName>
</protein>
<feature type="region of interest" description="Disordered" evidence="1">
    <location>
        <begin position="1"/>
        <end position="23"/>
    </location>
</feature>
<feature type="transmembrane region" description="Helical" evidence="2">
    <location>
        <begin position="52"/>
        <end position="71"/>
    </location>
</feature>
<comment type="caution">
    <text evidence="3">The sequence shown here is derived from an EMBL/GenBank/DDBJ whole genome shotgun (WGS) entry which is preliminary data.</text>
</comment>
<evidence type="ECO:0000313" key="4">
    <source>
        <dbReference type="Proteomes" id="UP001597458"/>
    </source>
</evidence>
<evidence type="ECO:0000256" key="1">
    <source>
        <dbReference type="SAM" id="MobiDB-lite"/>
    </source>
</evidence>
<keyword evidence="2" id="KW-1133">Transmembrane helix</keyword>
<name>A0ABW5PNH5_9BACI</name>
<keyword evidence="2" id="KW-0812">Transmembrane</keyword>
<keyword evidence="2" id="KW-0472">Membrane</keyword>
<dbReference type="RefSeq" id="WP_141189833.1">
    <property type="nucleotide sequence ID" value="NZ_JBHUMR010000007.1"/>
</dbReference>
<gene>
    <name evidence="3" type="ORF">ACFSTF_03645</name>
</gene>